<gene>
    <name evidence="6" type="ORF">FIBSPDRAFT_737633</name>
</gene>
<dbReference type="GO" id="GO:0016787">
    <property type="term" value="F:hydrolase activity"/>
    <property type="evidence" value="ECO:0007669"/>
    <property type="project" value="UniProtKB-KW"/>
</dbReference>
<dbReference type="STRING" id="436010.A0A166LSV7"/>
<dbReference type="InterPro" id="IPR051013">
    <property type="entry name" value="MBL_superfamily_lactonases"/>
</dbReference>
<evidence type="ECO:0000256" key="4">
    <source>
        <dbReference type="ARBA" id="ARBA00022833"/>
    </source>
</evidence>
<feature type="domain" description="Metallo-beta-lactamase" evidence="5">
    <location>
        <begin position="55"/>
        <end position="274"/>
    </location>
</feature>
<reference evidence="6 7" key="1">
    <citation type="journal article" date="2016" name="Mol. Biol. Evol.">
        <title>Comparative Genomics of Early-Diverging Mushroom-Forming Fungi Provides Insights into the Origins of Lignocellulose Decay Capabilities.</title>
        <authorList>
            <person name="Nagy L.G."/>
            <person name="Riley R."/>
            <person name="Tritt A."/>
            <person name="Adam C."/>
            <person name="Daum C."/>
            <person name="Floudas D."/>
            <person name="Sun H."/>
            <person name="Yadav J.S."/>
            <person name="Pangilinan J."/>
            <person name="Larsson K.H."/>
            <person name="Matsuura K."/>
            <person name="Barry K."/>
            <person name="Labutti K."/>
            <person name="Kuo R."/>
            <person name="Ohm R.A."/>
            <person name="Bhattacharya S.S."/>
            <person name="Shirouzu T."/>
            <person name="Yoshinaga Y."/>
            <person name="Martin F.M."/>
            <person name="Grigoriev I.V."/>
            <person name="Hibbett D.S."/>
        </authorList>
    </citation>
    <scope>NUCLEOTIDE SEQUENCE [LARGE SCALE GENOMIC DNA]</scope>
    <source>
        <strain evidence="6 7">CBS 109695</strain>
    </source>
</reference>
<organism evidence="6 7">
    <name type="scientific">Athelia psychrophila</name>
    <dbReference type="NCBI Taxonomy" id="1759441"/>
    <lineage>
        <taxon>Eukaryota</taxon>
        <taxon>Fungi</taxon>
        <taxon>Dikarya</taxon>
        <taxon>Basidiomycota</taxon>
        <taxon>Agaricomycotina</taxon>
        <taxon>Agaricomycetes</taxon>
        <taxon>Agaricomycetidae</taxon>
        <taxon>Atheliales</taxon>
        <taxon>Atheliaceae</taxon>
        <taxon>Athelia</taxon>
    </lineage>
</organism>
<dbReference type="Pfam" id="PF00753">
    <property type="entry name" value="Lactamase_B"/>
    <property type="match status" value="1"/>
</dbReference>
<evidence type="ECO:0000313" key="7">
    <source>
        <dbReference type="Proteomes" id="UP000076532"/>
    </source>
</evidence>
<dbReference type="PANTHER" id="PTHR42978:SF5">
    <property type="entry name" value="METALLO-BETA-LACTAMASE DOMAIN-CONTAINING PROTEIN"/>
    <property type="match status" value="1"/>
</dbReference>
<dbReference type="InterPro" id="IPR001279">
    <property type="entry name" value="Metallo-B-lactamas"/>
</dbReference>
<dbReference type="GO" id="GO:0046872">
    <property type="term" value="F:metal ion binding"/>
    <property type="evidence" value="ECO:0007669"/>
    <property type="project" value="UniProtKB-KW"/>
</dbReference>
<dbReference type="Gene3D" id="3.60.15.10">
    <property type="entry name" value="Ribonuclease Z/Hydroxyacylglutathione hydrolase-like"/>
    <property type="match status" value="1"/>
</dbReference>
<dbReference type="EMBL" id="KV417533">
    <property type="protein sequence ID" value="KZP23282.1"/>
    <property type="molecule type" value="Genomic_DNA"/>
</dbReference>
<sequence length="306" mass="33325">MAASDWSLPADTASQSYVSVSAIPVGSLYLADKWVFEDCAHQVSGGLGGTGRRVPSFSFLVQHEQHGRLLFDLGQRKNREGYPPSVQKYLHGFYIKCDQDIVDLLEAGDVRPRDIGTVIYSHLHWDHVGDLTPFASALLVAGGGAAQALADPYPQNPESEVAALPKGQKVRYEDFSSSFALGPFPRAVDYFNDGSFYLVDAPGHAPGHLNAIARIAPNQFVFLAADACHHRLCFSPGERLASGENHDDIEAARKTIGVVKAMHGARNVVVLLAHDETLLQELGAVDLFPSSLNSWASREIERKHQV</sequence>
<dbReference type="CDD" id="cd07730">
    <property type="entry name" value="metallo-hydrolase-like_MBL-fold"/>
    <property type="match status" value="1"/>
</dbReference>
<protein>
    <submittedName>
        <fullName evidence="6">Metallo-hydrolase/oxidoreductase</fullName>
    </submittedName>
</protein>
<keyword evidence="2" id="KW-0479">Metal-binding</keyword>
<keyword evidence="4" id="KW-0862">Zinc</keyword>
<name>A0A166LSV7_9AGAM</name>
<proteinExistence type="inferred from homology"/>
<evidence type="ECO:0000313" key="6">
    <source>
        <dbReference type="EMBL" id="KZP23282.1"/>
    </source>
</evidence>
<accession>A0A166LSV7</accession>
<dbReference type="AlphaFoldDB" id="A0A166LSV7"/>
<evidence type="ECO:0000256" key="2">
    <source>
        <dbReference type="ARBA" id="ARBA00022723"/>
    </source>
</evidence>
<evidence type="ECO:0000259" key="5">
    <source>
        <dbReference type="SMART" id="SM00849"/>
    </source>
</evidence>
<evidence type="ECO:0000256" key="1">
    <source>
        <dbReference type="ARBA" id="ARBA00007749"/>
    </source>
</evidence>
<dbReference type="OrthoDB" id="10250730at2759"/>
<dbReference type="SUPFAM" id="SSF56281">
    <property type="entry name" value="Metallo-hydrolase/oxidoreductase"/>
    <property type="match status" value="1"/>
</dbReference>
<comment type="similarity">
    <text evidence="1">Belongs to the metallo-beta-lactamase superfamily.</text>
</comment>
<dbReference type="InterPro" id="IPR036866">
    <property type="entry name" value="RibonucZ/Hydroxyglut_hydro"/>
</dbReference>
<evidence type="ECO:0000256" key="3">
    <source>
        <dbReference type="ARBA" id="ARBA00022801"/>
    </source>
</evidence>
<dbReference type="SMART" id="SM00849">
    <property type="entry name" value="Lactamase_B"/>
    <property type="match status" value="1"/>
</dbReference>
<dbReference type="PANTHER" id="PTHR42978">
    <property type="entry name" value="QUORUM-QUENCHING LACTONASE YTNP-RELATED-RELATED"/>
    <property type="match status" value="1"/>
</dbReference>
<keyword evidence="3" id="KW-0378">Hydrolase</keyword>
<dbReference type="Proteomes" id="UP000076532">
    <property type="component" value="Unassembled WGS sequence"/>
</dbReference>
<keyword evidence="7" id="KW-1185">Reference proteome</keyword>